<dbReference type="AlphaFoldDB" id="A0A2U1JKS3"/>
<dbReference type="RefSeq" id="WP_116764786.1">
    <property type="nucleotide sequence ID" value="NZ_QCZH01000036.1"/>
</dbReference>
<keyword evidence="1" id="KW-1133">Transmembrane helix</keyword>
<proteinExistence type="predicted"/>
<organism evidence="2 3">
    <name type="scientific">Flavobacterium laiguense</name>
    <dbReference type="NCBI Taxonomy" id="2169409"/>
    <lineage>
        <taxon>Bacteria</taxon>
        <taxon>Pseudomonadati</taxon>
        <taxon>Bacteroidota</taxon>
        <taxon>Flavobacteriia</taxon>
        <taxon>Flavobacteriales</taxon>
        <taxon>Flavobacteriaceae</taxon>
        <taxon>Flavobacterium</taxon>
    </lineage>
</organism>
<accession>A0A2U1JKS3</accession>
<name>A0A2U1JKS3_9FLAO</name>
<evidence type="ECO:0000313" key="3">
    <source>
        <dbReference type="Proteomes" id="UP000245618"/>
    </source>
</evidence>
<gene>
    <name evidence="2" type="ORF">DB891_17055</name>
</gene>
<dbReference type="EMBL" id="QCZH01000036">
    <property type="protein sequence ID" value="PWA05478.1"/>
    <property type="molecule type" value="Genomic_DNA"/>
</dbReference>
<keyword evidence="1" id="KW-0812">Transmembrane</keyword>
<evidence type="ECO:0000256" key="1">
    <source>
        <dbReference type="SAM" id="Phobius"/>
    </source>
</evidence>
<reference evidence="2 3" key="1">
    <citation type="submission" date="2018-04" db="EMBL/GenBank/DDBJ databases">
        <title>Flavobacterium sp. nov., isolated from glacier ice.</title>
        <authorList>
            <person name="Liu Q."/>
            <person name="Xin Y.-H."/>
        </authorList>
    </citation>
    <scope>NUCLEOTIDE SEQUENCE [LARGE SCALE GENOMIC DNA]</scope>
    <source>
        <strain evidence="2 3">LB2P30</strain>
    </source>
</reference>
<sequence length="278" mass="30880">MARTINEIQNGMLMAIASNEVLALQLTSTSKAAIFRLFVFIVASAIWLLEMLFDNHNKEVQDIIKRDKAHRPSWYKTKALSFQYGFALISDTDEYNNTGHTEEEILNSKVIKYAAVTSSGGQLSIKIATETAGILSPIAPEVKSAFEAYILEIADCGVKYLVVNHLPDILLLNLKIFINPLVLDSTGMSILNGNYPVQDAINEYMKELPFDGELVLAHLIDKLQKAEGVVIPHLINAESQSIDINTNVYNDAQPINVKTIPESGYFTIPNFDNISYVV</sequence>
<keyword evidence="3" id="KW-1185">Reference proteome</keyword>
<protein>
    <submittedName>
        <fullName evidence="2">Nucleotidyltransferase</fullName>
    </submittedName>
</protein>
<comment type="caution">
    <text evidence="2">The sequence shown here is derived from an EMBL/GenBank/DDBJ whole genome shotgun (WGS) entry which is preliminary data.</text>
</comment>
<feature type="transmembrane region" description="Helical" evidence="1">
    <location>
        <begin position="33"/>
        <end position="53"/>
    </location>
</feature>
<dbReference type="OrthoDB" id="1053324at2"/>
<keyword evidence="2" id="KW-0808">Transferase</keyword>
<dbReference type="Proteomes" id="UP000245618">
    <property type="component" value="Unassembled WGS sequence"/>
</dbReference>
<dbReference type="GO" id="GO:0016740">
    <property type="term" value="F:transferase activity"/>
    <property type="evidence" value="ECO:0007669"/>
    <property type="project" value="UniProtKB-KW"/>
</dbReference>
<keyword evidence="1" id="KW-0472">Membrane</keyword>
<evidence type="ECO:0000313" key="2">
    <source>
        <dbReference type="EMBL" id="PWA05478.1"/>
    </source>
</evidence>